<dbReference type="InterPro" id="IPR024163">
    <property type="entry name" value="Aerotolerance_reg_N"/>
</dbReference>
<dbReference type="SUPFAM" id="SSF52317">
    <property type="entry name" value="Class I glutamine amidotransferase-like"/>
    <property type="match status" value="1"/>
</dbReference>
<feature type="transmembrane region" description="Helical" evidence="1">
    <location>
        <begin position="6"/>
        <end position="24"/>
    </location>
</feature>
<dbReference type="PANTHER" id="PTHR37464">
    <property type="entry name" value="BLL2463 PROTEIN"/>
    <property type="match status" value="1"/>
</dbReference>
<feature type="domain" description="VWFA" evidence="3">
    <location>
        <begin position="94"/>
        <end position="209"/>
    </location>
</feature>
<reference evidence="4 5" key="1">
    <citation type="submission" date="2018-03" db="EMBL/GenBank/DDBJ databases">
        <title>Draft Genome Sequences of the Obligatory Marine Myxobacteria Enhygromyxa salina SWB005.</title>
        <authorList>
            <person name="Poehlein A."/>
            <person name="Moghaddam J.A."/>
            <person name="Harms H."/>
            <person name="Alanjari M."/>
            <person name="Koenig G.M."/>
            <person name="Daniel R."/>
            <person name="Schaeberle T.F."/>
        </authorList>
    </citation>
    <scope>NUCLEOTIDE SEQUENCE [LARGE SCALE GENOMIC DNA]</scope>
    <source>
        <strain evidence="4 5">SWB005</strain>
    </source>
</reference>
<dbReference type="InterPro" id="IPR002035">
    <property type="entry name" value="VWF_A"/>
</dbReference>
<name>A0A2S9YF33_9BACT</name>
<evidence type="ECO:0000259" key="3">
    <source>
        <dbReference type="Pfam" id="PF13519"/>
    </source>
</evidence>
<evidence type="ECO:0008006" key="6">
    <source>
        <dbReference type="Google" id="ProtNLM"/>
    </source>
</evidence>
<gene>
    <name evidence="4" type="ORF">ENSA5_12780</name>
</gene>
<dbReference type="AlphaFoldDB" id="A0A2S9YF33"/>
<feature type="transmembrane region" description="Helical" evidence="1">
    <location>
        <begin position="59"/>
        <end position="78"/>
    </location>
</feature>
<dbReference type="Gene3D" id="3.40.50.880">
    <property type="match status" value="1"/>
</dbReference>
<protein>
    <recommendedName>
        <fullName evidence="6">VWFA domain-containing protein</fullName>
    </recommendedName>
</protein>
<evidence type="ECO:0000313" key="5">
    <source>
        <dbReference type="Proteomes" id="UP000237968"/>
    </source>
</evidence>
<evidence type="ECO:0000313" key="4">
    <source>
        <dbReference type="EMBL" id="PRQ03728.1"/>
    </source>
</evidence>
<dbReference type="PANTHER" id="PTHR37464:SF1">
    <property type="entry name" value="BLL2463 PROTEIN"/>
    <property type="match status" value="1"/>
</dbReference>
<dbReference type="InterPro" id="IPR011933">
    <property type="entry name" value="Double_TM_dom"/>
</dbReference>
<dbReference type="InterPro" id="IPR036465">
    <property type="entry name" value="vWFA_dom_sf"/>
</dbReference>
<evidence type="ECO:0000259" key="2">
    <source>
        <dbReference type="Pfam" id="PF07584"/>
    </source>
</evidence>
<organism evidence="4 5">
    <name type="scientific">Enhygromyxa salina</name>
    <dbReference type="NCBI Taxonomy" id="215803"/>
    <lineage>
        <taxon>Bacteria</taxon>
        <taxon>Pseudomonadati</taxon>
        <taxon>Myxococcota</taxon>
        <taxon>Polyangia</taxon>
        <taxon>Nannocystales</taxon>
        <taxon>Nannocystaceae</taxon>
        <taxon>Enhygromyxa</taxon>
    </lineage>
</organism>
<feature type="domain" description="Aerotolerance regulator N-terminal" evidence="2">
    <location>
        <begin position="1"/>
        <end position="76"/>
    </location>
</feature>
<sequence>MSLLAPLALLGLLGLALPLVAHLLGRERPQKIRFAAVRFVRPREPVVTQRRELRDWPLLLIRLLLLAIFVLVLARPVVGSEAAVAVLAEPHDAIILLDASASMELRVDGRSDRERAAEQLDTLLDALPPGSRVGLAISDPRAPSVTLRELSDGAPQVRAALDGWMRSEDHGPRPGAWSLSEALPRAAALLSDAGTDGQDRPRVIYAIGDPTERGLGSLPELAAGAVTVVPVPTRGQPGAEPPAPPEHVGLRELEWEPAPELDPRAVRIRALIHRYGPGSGEGEGEGDEQLEVAAALEIDKREVARTRVTLEPNGDAAAEFTHTLDGASEGARARVRLLERDDDPLLVDDRRHLWLTATDAVEVLVINGDPSETRANDEIFFLSTALGSGELAEGISLRGLTLDQLEDRLSGKQGDDPLAEVDVLVLANVRALSAELAPRVNARVAEGMGLWITVGDRVSAKEYNARFAEVLPLLMREAVYAGTAPGRTEARSEGVAPVQLSHPIFEGSTADADGDIDLGATRTRRMFLLEPDPRRGADIAAAFTSGAPALVTREYEQGRVALLTTTIDRDWGDLPLRPGFVPLATRTLSWLAGARGHGRGSVVAVGARKTLDRAATYSVTTPSGASVPITPPREGEPAIFEATDFPGHYRATARDSEVERFVVEFDAREADTSAVGLARAQLGDESSGESGTVTIYEPRWRELALILLLLLGVESGARLWFTRRSSGG</sequence>
<dbReference type="NCBIfam" id="TIGR02226">
    <property type="entry name" value="two_anch"/>
    <property type="match status" value="1"/>
</dbReference>
<dbReference type="Gene3D" id="3.40.50.410">
    <property type="entry name" value="von Willebrand factor, type A domain"/>
    <property type="match status" value="1"/>
</dbReference>
<keyword evidence="1" id="KW-1133">Transmembrane helix</keyword>
<dbReference type="SUPFAM" id="SSF53300">
    <property type="entry name" value="vWA-like"/>
    <property type="match status" value="1"/>
</dbReference>
<evidence type="ECO:0000256" key="1">
    <source>
        <dbReference type="SAM" id="Phobius"/>
    </source>
</evidence>
<dbReference type="Pfam" id="PF13519">
    <property type="entry name" value="VWA_2"/>
    <property type="match status" value="1"/>
</dbReference>
<dbReference type="RefSeq" id="WP_106390763.1">
    <property type="nucleotide sequence ID" value="NZ_PVNK01000070.1"/>
</dbReference>
<dbReference type="Proteomes" id="UP000237968">
    <property type="component" value="Unassembled WGS sequence"/>
</dbReference>
<accession>A0A2S9YF33</accession>
<keyword evidence="1" id="KW-0812">Transmembrane</keyword>
<proteinExistence type="predicted"/>
<dbReference type="InterPro" id="IPR029062">
    <property type="entry name" value="Class_I_gatase-like"/>
</dbReference>
<dbReference type="Pfam" id="PF07584">
    <property type="entry name" value="BatA"/>
    <property type="match status" value="1"/>
</dbReference>
<keyword evidence="1" id="KW-0472">Membrane</keyword>
<keyword evidence="5" id="KW-1185">Reference proteome</keyword>
<dbReference type="OrthoDB" id="9769144at2"/>
<dbReference type="EMBL" id="PVNK01000070">
    <property type="protein sequence ID" value="PRQ03728.1"/>
    <property type="molecule type" value="Genomic_DNA"/>
</dbReference>
<comment type="caution">
    <text evidence="4">The sequence shown here is derived from an EMBL/GenBank/DDBJ whole genome shotgun (WGS) entry which is preliminary data.</text>
</comment>